<comment type="caution">
    <text evidence="2">The sequence shown here is derived from an EMBL/GenBank/DDBJ whole genome shotgun (WGS) entry which is preliminary data.</text>
</comment>
<dbReference type="EMBL" id="JAESVN010000009">
    <property type="protein sequence ID" value="MBL4918858.1"/>
    <property type="molecule type" value="Genomic_DNA"/>
</dbReference>
<keyword evidence="1" id="KW-0812">Transmembrane</keyword>
<keyword evidence="1" id="KW-1133">Transmembrane helix</keyword>
<feature type="transmembrane region" description="Helical" evidence="1">
    <location>
        <begin position="39"/>
        <end position="62"/>
    </location>
</feature>
<evidence type="ECO:0000313" key="3">
    <source>
        <dbReference type="Proteomes" id="UP000648908"/>
    </source>
</evidence>
<proteinExistence type="predicted"/>
<dbReference type="Proteomes" id="UP000648908">
    <property type="component" value="Unassembled WGS sequence"/>
</dbReference>
<accession>A0A8K0Y219</accession>
<dbReference type="GO" id="GO:0005886">
    <property type="term" value="C:plasma membrane"/>
    <property type="evidence" value="ECO:0007669"/>
    <property type="project" value="TreeGrafter"/>
</dbReference>
<evidence type="ECO:0000256" key="1">
    <source>
        <dbReference type="SAM" id="Phobius"/>
    </source>
</evidence>
<protein>
    <submittedName>
        <fullName evidence="2">DMT family transporter</fullName>
    </submittedName>
</protein>
<dbReference type="PANTHER" id="PTHR34821:SF2">
    <property type="entry name" value="INNER MEMBRANE PROTEIN YDCZ"/>
    <property type="match status" value="1"/>
</dbReference>
<feature type="transmembrane region" description="Helical" evidence="1">
    <location>
        <begin position="6"/>
        <end position="27"/>
    </location>
</feature>
<dbReference type="PANTHER" id="PTHR34821">
    <property type="entry name" value="INNER MEMBRANE PROTEIN YDCZ"/>
    <property type="match status" value="1"/>
</dbReference>
<name>A0A8K0Y219_9RHOB</name>
<reference evidence="2" key="1">
    <citation type="submission" date="2021-01" db="EMBL/GenBank/DDBJ databases">
        <title>Tabrizicola alba sp. nov. a motile alkaliphilic bacterium isolated from a soda lake.</title>
        <authorList>
            <person name="Szuroczki S."/>
            <person name="Abbaszade G."/>
            <person name="Schumann P."/>
            <person name="Toth E."/>
        </authorList>
    </citation>
    <scope>NUCLEOTIDE SEQUENCE</scope>
    <source>
        <strain evidence="2">DMG-N-6</strain>
    </source>
</reference>
<gene>
    <name evidence="2" type="ORF">JL811_16665</name>
</gene>
<dbReference type="RefSeq" id="WP_202689837.1">
    <property type="nucleotide sequence ID" value="NZ_JAESVN010000009.1"/>
</dbReference>
<sequence length="154" mass="15720">MTADTLRYALVMLAAGIGIPVLAAMNAQLGGRIGSPPAAAMILFVVAFLAATVVTVLTSGPGPLRLAPLQPKHLFLAGLLVAFYVISITTVAPRFGIGNAVFFVLLGQIIAAAMIDHFGLFGALPKAMTLPRAGGIALMLAGLALIQFGQGRAP</sequence>
<dbReference type="Pfam" id="PF04657">
    <property type="entry name" value="DMT_YdcZ"/>
    <property type="match status" value="1"/>
</dbReference>
<keyword evidence="1" id="KW-0472">Membrane</keyword>
<feature type="transmembrane region" description="Helical" evidence="1">
    <location>
        <begin position="130"/>
        <end position="148"/>
    </location>
</feature>
<dbReference type="InterPro" id="IPR006750">
    <property type="entry name" value="YdcZ"/>
</dbReference>
<feature type="transmembrane region" description="Helical" evidence="1">
    <location>
        <begin position="74"/>
        <end position="93"/>
    </location>
</feature>
<keyword evidence="3" id="KW-1185">Reference proteome</keyword>
<dbReference type="AlphaFoldDB" id="A0A8K0Y219"/>
<organism evidence="2 3">
    <name type="scientific">Szabonella alba</name>
    <dbReference type="NCBI Taxonomy" id="2804194"/>
    <lineage>
        <taxon>Bacteria</taxon>
        <taxon>Pseudomonadati</taxon>
        <taxon>Pseudomonadota</taxon>
        <taxon>Alphaproteobacteria</taxon>
        <taxon>Rhodobacterales</taxon>
        <taxon>Paracoccaceae</taxon>
        <taxon>Szabonella</taxon>
    </lineage>
</organism>
<evidence type="ECO:0000313" key="2">
    <source>
        <dbReference type="EMBL" id="MBL4918858.1"/>
    </source>
</evidence>
<feature type="transmembrane region" description="Helical" evidence="1">
    <location>
        <begin position="100"/>
        <end position="124"/>
    </location>
</feature>